<dbReference type="NCBIfam" id="TIGR00350">
    <property type="entry name" value="lytR_cpsA_psr"/>
    <property type="match status" value="1"/>
</dbReference>
<protein>
    <submittedName>
        <fullName evidence="6">LytR family transcriptional regulator</fullName>
    </submittedName>
</protein>
<evidence type="ECO:0000259" key="4">
    <source>
        <dbReference type="Pfam" id="PF03816"/>
    </source>
</evidence>
<feature type="region of interest" description="Disordered" evidence="2">
    <location>
        <begin position="482"/>
        <end position="508"/>
    </location>
</feature>
<comment type="caution">
    <text evidence="6">The sequence shown here is derived from an EMBL/GenBank/DDBJ whole genome shotgun (WGS) entry which is preliminary data.</text>
</comment>
<comment type="similarity">
    <text evidence="1">Belongs to the LytR/CpsA/Psr (LCP) family.</text>
</comment>
<dbReference type="Pfam" id="PF13399">
    <property type="entry name" value="LytR_C"/>
    <property type="match status" value="1"/>
</dbReference>
<dbReference type="Pfam" id="PF03816">
    <property type="entry name" value="LytR_cpsA_psr"/>
    <property type="match status" value="1"/>
</dbReference>
<evidence type="ECO:0000256" key="1">
    <source>
        <dbReference type="ARBA" id="ARBA00006068"/>
    </source>
</evidence>
<name>A0A6N7XBI6_9ACTN</name>
<evidence type="ECO:0000313" key="7">
    <source>
        <dbReference type="Proteomes" id="UP000469325"/>
    </source>
</evidence>
<dbReference type="AlphaFoldDB" id="A0A6N7XBI6"/>
<keyword evidence="3" id="KW-0812">Transmembrane</keyword>
<sequence>MHRRNKEDKTGRSDSGKSSEPNFQELSRAHGAEHYASKRKSHGARRVLKVVLITVLAVAASGTIAVAAYIHSINSKLSSGVDSSLRDTLTETSYNEPFYMLLLGTDKDAEREEGEYGTSDSAYRSDTIILARIDPSNKKVTLISIPRDTMVDMGENGTQKINAAYSIGGAAYVTQVVSKLAGVSISHYAEVDMDGFASIVDKVGGVTVNLPVAVSDPNYTGLDLPAGEQTLDGTTAALLCRARHAYDNYGGGDFYRAANQRMVIGAIIKKVLASDPVTMASTVSTMASYVTTDMDVASIVSLATQFSGMDVDNDVYSGQLPTTSEYVNNTWYEVVNTSEWEEIMKRVDAGETPYTDSSQDTTDGVAGSVGKSYDSSSSDGSDSSSSSSTSETYSGAVVVLNAGAADGSATSASNSLASMGFTATPKTGGYVTQTSTVIYNGSDAQTKAQAAADKLGITSVQANDGSYSTGADIIVVLGSGWSSSGPGSASSGSGSGSGSGYGSYSSGN</sequence>
<evidence type="ECO:0000256" key="3">
    <source>
        <dbReference type="SAM" id="Phobius"/>
    </source>
</evidence>
<dbReference type="PANTHER" id="PTHR33392">
    <property type="entry name" value="POLYISOPRENYL-TEICHOIC ACID--PEPTIDOGLYCAN TEICHOIC ACID TRANSFERASE TAGU"/>
    <property type="match status" value="1"/>
</dbReference>
<keyword evidence="3" id="KW-0472">Membrane</keyword>
<dbReference type="RefSeq" id="WP_154435584.1">
    <property type="nucleotide sequence ID" value="NZ_VUNC01000005.1"/>
</dbReference>
<dbReference type="EMBL" id="VUNC01000005">
    <property type="protein sequence ID" value="MST72950.1"/>
    <property type="molecule type" value="Genomic_DNA"/>
</dbReference>
<feature type="transmembrane region" description="Helical" evidence="3">
    <location>
        <begin position="47"/>
        <end position="70"/>
    </location>
</feature>
<evidence type="ECO:0000256" key="2">
    <source>
        <dbReference type="SAM" id="MobiDB-lite"/>
    </source>
</evidence>
<dbReference type="Proteomes" id="UP000469325">
    <property type="component" value="Unassembled WGS sequence"/>
</dbReference>
<keyword evidence="3" id="KW-1133">Transmembrane helix</keyword>
<evidence type="ECO:0000259" key="5">
    <source>
        <dbReference type="Pfam" id="PF13399"/>
    </source>
</evidence>
<dbReference type="Gene3D" id="3.40.630.190">
    <property type="entry name" value="LCP protein"/>
    <property type="match status" value="1"/>
</dbReference>
<feature type="domain" description="LytR/CpsA/Psr regulator C-terminal" evidence="5">
    <location>
        <begin position="397"/>
        <end position="481"/>
    </location>
</feature>
<dbReference type="InterPro" id="IPR050922">
    <property type="entry name" value="LytR/CpsA/Psr_CW_biosynth"/>
</dbReference>
<dbReference type="Gene3D" id="3.30.70.2390">
    <property type="match status" value="1"/>
</dbReference>
<organism evidence="6 7">
    <name type="scientific">Olsenella porci</name>
    <dbReference type="NCBI Taxonomy" id="2652279"/>
    <lineage>
        <taxon>Bacteria</taxon>
        <taxon>Bacillati</taxon>
        <taxon>Actinomycetota</taxon>
        <taxon>Coriobacteriia</taxon>
        <taxon>Coriobacteriales</taxon>
        <taxon>Atopobiaceae</taxon>
        <taxon>Olsenella</taxon>
    </lineage>
</organism>
<proteinExistence type="inferred from homology"/>
<dbReference type="InterPro" id="IPR004474">
    <property type="entry name" value="LytR_CpsA_psr"/>
</dbReference>
<accession>A0A6N7XBI6</accession>
<evidence type="ECO:0000313" key="6">
    <source>
        <dbReference type="EMBL" id="MST72950.1"/>
    </source>
</evidence>
<feature type="domain" description="Cell envelope-related transcriptional attenuator" evidence="4">
    <location>
        <begin position="124"/>
        <end position="271"/>
    </location>
</feature>
<dbReference type="InterPro" id="IPR027381">
    <property type="entry name" value="LytR/CpsA/Psr_C"/>
</dbReference>
<feature type="compositionally biased region" description="Basic and acidic residues" evidence="2">
    <location>
        <begin position="1"/>
        <end position="17"/>
    </location>
</feature>
<reference evidence="6 7" key="1">
    <citation type="submission" date="2019-08" db="EMBL/GenBank/DDBJ databases">
        <title>In-depth cultivation of the pig gut microbiome towards novel bacterial diversity and tailored functional studies.</title>
        <authorList>
            <person name="Wylensek D."/>
            <person name="Hitch T.C.A."/>
            <person name="Clavel T."/>
        </authorList>
    </citation>
    <scope>NUCLEOTIDE SEQUENCE [LARGE SCALE GENOMIC DNA]</scope>
    <source>
        <strain evidence="6 7">CA-Schmier-601-WT-1</strain>
    </source>
</reference>
<feature type="compositionally biased region" description="Low complexity" evidence="2">
    <location>
        <begin position="482"/>
        <end position="492"/>
    </location>
</feature>
<gene>
    <name evidence="6" type="ORF">FYJ68_07495</name>
</gene>
<keyword evidence="7" id="KW-1185">Reference proteome</keyword>
<dbReference type="PANTHER" id="PTHR33392:SF6">
    <property type="entry name" value="POLYISOPRENYL-TEICHOIC ACID--PEPTIDOGLYCAN TEICHOIC ACID TRANSFERASE TAGU"/>
    <property type="match status" value="1"/>
</dbReference>
<feature type="region of interest" description="Disordered" evidence="2">
    <location>
        <begin position="1"/>
        <end position="22"/>
    </location>
</feature>
<feature type="compositionally biased region" description="Low complexity" evidence="2">
    <location>
        <begin position="372"/>
        <end position="390"/>
    </location>
</feature>
<feature type="region of interest" description="Disordered" evidence="2">
    <location>
        <begin position="351"/>
        <end position="390"/>
    </location>
</feature>